<dbReference type="AlphaFoldDB" id="A0A0J8RBT0"/>
<organism evidence="1 2">
    <name type="scientific">Coccidioides immitis RMSCC 3703</name>
    <dbReference type="NCBI Taxonomy" id="454286"/>
    <lineage>
        <taxon>Eukaryota</taxon>
        <taxon>Fungi</taxon>
        <taxon>Dikarya</taxon>
        <taxon>Ascomycota</taxon>
        <taxon>Pezizomycotina</taxon>
        <taxon>Eurotiomycetes</taxon>
        <taxon>Eurotiomycetidae</taxon>
        <taxon>Onygenales</taxon>
        <taxon>Onygenaceae</taxon>
        <taxon>Coccidioides</taxon>
    </lineage>
</organism>
<dbReference type="EMBL" id="DS268207">
    <property type="protein sequence ID" value="KMU81885.1"/>
    <property type="molecule type" value="Genomic_DNA"/>
</dbReference>
<dbReference type="Proteomes" id="UP000054559">
    <property type="component" value="Unassembled WGS sequence"/>
</dbReference>
<sequence>MHFIFLNYKRLKLKDLKISSLLENFKELNKIAKKYTKKLLVKQTLYKYYNLYSASINIPAYYALRYQKTLQRKIITLINILLNNREPVLQELLMKLTSK</sequence>
<evidence type="ECO:0000313" key="2">
    <source>
        <dbReference type="Proteomes" id="UP000054559"/>
    </source>
</evidence>
<dbReference type="STRING" id="454286.A0A0J8RBT0"/>
<evidence type="ECO:0000313" key="1">
    <source>
        <dbReference type="EMBL" id="KMU81885.1"/>
    </source>
</evidence>
<name>A0A0J8RBT0_COCIT</name>
<accession>A0A0J8RBT0</accession>
<reference evidence="2" key="1">
    <citation type="journal article" date="2010" name="Genome Res.">
        <title>Population genomic sequencing of Coccidioides fungi reveals recent hybridization and transposon control.</title>
        <authorList>
            <person name="Neafsey D.E."/>
            <person name="Barker B.M."/>
            <person name="Sharpton T.J."/>
            <person name="Stajich J.E."/>
            <person name="Park D.J."/>
            <person name="Whiston E."/>
            <person name="Hung C.-Y."/>
            <person name="McMahan C."/>
            <person name="White J."/>
            <person name="Sykes S."/>
            <person name="Heiman D."/>
            <person name="Young S."/>
            <person name="Zeng Q."/>
            <person name="Abouelleil A."/>
            <person name="Aftuck L."/>
            <person name="Bessette D."/>
            <person name="Brown A."/>
            <person name="FitzGerald M."/>
            <person name="Lui A."/>
            <person name="Macdonald J.P."/>
            <person name="Priest M."/>
            <person name="Orbach M.J."/>
            <person name="Galgiani J.N."/>
            <person name="Kirkland T.N."/>
            <person name="Cole G.T."/>
            <person name="Birren B.W."/>
            <person name="Henn M.R."/>
            <person name="Taylor J.W."/>
            <person name="Rounsley S.D."/>
        </authorList>
    </citation>
    <scope>NUCLEOTIDE SEQUENCE [LARGE SCALE GENOMIC DNA]</scope>
    <source>
        <strain evidence="2">RMSCC 3703</strain>
    </source>
</reference>
<gene>
    <name evidence="1" type="ORF">CISG_09353</name>
</gene>
<proteinExistence type="predicted"/>
<protein>
    <submittedName>
        <fullName evidence="1">Uncharacterized protein</fullName>
    </submittedName>
</protein>